<gene>
    <name evidence="3" type="ORF">M422DRAFT_231183</name>
</gene>
<dbReference type="HOGENOM" id="CLU_041176_0_0_1"/>
<dbReference type="PANTHER" id="PTHR43433:SF10">
    <property type="entry name" value="AB HYDROLASE-1 DOMAIN-CONTAINING PROTEIN"/>
    <property type="match status" value="1"/>
</dbReference>
<feature type="compositionally biased region" description="Low complexity" evidence="1">
    <location>
        <begin position="365"/>
        <end position="380"/>
    </location>
</feature>
<feature type="region of interest" description="Disordered" evidence="1">
    <location>
        <begin position="352"/>
        <end position="409"/>
    </location>
</feature>
<name>A0A0C9U657_SPHS4</name>
<dbReference type="OrthoDB" id="435520at2759"/>
<feature type="region of interest" description="Disordered" evidence="1">
    <location>
        <begin position="246"/>
        <end position="333"/>
    </location>
</feature>
<evidence type="ECO:0000313" key="3">
    <source>
        <dbReference type="EMBL" id="KIJ38453.1"/>
    </source>
</evidence>
<dbReference type="InterPro" id="IPR029058">
    <property type="entry name" value="AB_hydrolase_fold"/>
</dbReference>
<dbReference type="SUPFAM" id="SSF53474">
    <property type="entry name" value="alpha/beta-Hydrolases"/>
    <property type="match status" value="1"/>
</dbReference>
<evidence type="ECO:0000256" key="1">
    <source>
        <dbReference type="SAM" id="MobiDB-lite"/>
    </source>
</evidence>
<dbReference type="Pfam" id="PF12697">
    <property type="entry name" value="Abhydrolase_6"/>
    <property type="match status" value="1"/>
</dbReference>
<feature type="compositionally biased region" description="Polar residues" evidence="1">
    <location>
        <begin position="381"/>
        <end position="398"/>
    </location>
</feature>
<feature type="region of interest" description="Disordered" evidence="1">
    <location>
        <begin position="191"/>
        <end position="234"/>
    </location>
</feature>
<evidence type="ECO:0000259" key="2">
    <source>
        <dbReference type="Pfam" id="PF12697"/>
    </source>
</evidence>
<protein>
    <recommendedName>
        <fullName evidence="2">AB hydrolase-1 domain-containing protein</fullName>
    </recommendedName>
</protein>
<keyword evidence="4" id="KW-1185">Reference proteome</keyword>
<evidence type="ECO:0000313" key="4">
    <source>
        <dbReference type="Proteomes" id="UP000054279"/>
    </source>
</evidence>
<dbReference type="AlphaFoldDB" id="A0A0C9U657"/>
<dbReference type="Proteomes" id="UP000054279">
    <property type="component" value="Unassembled WGS sequence"/>
</dbReference>
<feature type="domain" description="AB hydrolase-1" evidence="2">
    <location>
        <begin position="46"/>
        <end position="254"/>
    </location>
</feature>
<proteinExistence type="predicted"/>
<feature type="compositionally biased region" description="Polar residues" evidence="1">
    <location>
        <begin position="191"/>
        <end position="212"/>
    </location>
</feature>
<reference evidence="3 4" key="1">
    <citation type="submission" date="2014-06" db="EMBL/GenBank/DDBJ databases">
        <title>Evolutionary Origins and Diversification of the Mycorrhizal Mutualists.</title>
        <authorList>
            <consortium name="DOE Joint Genome Institute"/>
            <consortium name="Mycorrhizal Genomics Consortium"/>
            <person name="Kohler A."/>
            <person name="Kuo A."/>
            <person name="Nagy L.G."/>
            <person name="Floudas D."/>
            <person name="Copeland A."/>
            <person name="Barry K.W."/>
            <person name="Cichocki N."/>
            <person name="Veneault-Fourrey C."/>
            <person name="LaButti K."/>
            <person name="Lindquist E.A."/>
            <person name="Lipzen A."/>
            <person name="Lundell T."/>
            <person name="Morin E."/>
            <person name="Murat C."/>
            <person name="Riley R."/>
            <person name="Ohm R."/>
            <person name="Sun H."/>
            <person name="Tunlid A."/>
            <person name="Henrissat B."/>
            <person name="Grigoriev I.V."/>
            <person name="Hibbett D.S."/>
            <person name="Martin F."/>
        </authorList>
    </citation>
    <scope>NUCLEOTIDE SEQUENCE [LARGE SCALE GENOMIC DNA]</scope>
    <source>
        <strain evidence="3 4">SS14</strain>
    </source>
</reference>
<dbReference type="Gene3D" id="3.40.50.1820">
    <property type="entry name" value="alpha/beta hydrolase"/>
    <property type="match status" value="2"/>
</dbReference>
<organism evidence="3 4">
    <name type="scientific">Sphaerobolus stellatus (strain SS14)</name>
    <dbReference type="NCBI Taxonomy" id="990650"/>
    <lineage>
        <taxon>Eukaryota</taxon>
        <taxon>Fungi</taxon>
        <taxon>Dikarya</taxon>
        <taxon>Basidiomycota</taxon>
        <taxon>Agaricomycotina</taxon>
        <taxon>Agaricomycetes</taxon>
        <taxon>Phallomycetidae</taxon>
        <taxon>Geastrales</taxon>
        <taxon>Sphaerobolaceae</taxon>
        <taxon>Sphaerobolus</taxon>
    </lineage>
</organism>
<dbReference type="InterPro" id="IPR050471">
    <property type="entry name" value="AB_hydrolase"/>
</dbReference>
<sequence length="519" mass="56815">MDSNHALATFLRSPRLTRLLKLRRHPHQRLQVSFSDLGSSSGRPVVVFLGLGAVRYIMGLYDEMAEALGLRLITIDRWGLGKTDSPGRNVPRGVKEWASVVEEVLDYLNIDRFSLLAHSAGAPYAMALANRVPHRVQGSLCLLAPWVGADEGASGYKWLKYVPTGLIKTAQAAEWKVQAWMLGKPPSFNTGIGYSPQKNTDMFQSTGPSSFSEPRKSRDTTGRPSMGSLSDYDDLADFQGRYDSRSTIHCEESPSNSSAALPPTRKRTASKSSRLFGSLWKNGESTKSSPPPPKPPKLKSLKSMTSLRGKESKTSVPPRLSRSQTGSLQGEIEDDWSSLSLSANSPISSSVCATTLPEGSRGLNPSRRSISLSSRPSIKSQFSRTQSQKTNRRLSSPPSELGSAFETSAGPSNAAMGNALLAASHSEAQRGTHTDLLVILNHNQKPWGFSYEDFPLDVKVWYGDKDEKIAEGAMRWLERTMRPDSCELFIIKGAGHGLLYNGSVVVGALEYLKDSWRQP</sequence>
<dbReference type="InterPro" id="IPR000073">
    <property type="entry name" value="AB_hydrolase_1"/>
</dbReference>
<accession>A0A0C9U657</accession>
<dbReference type="PANTHER" id="PTHR43433">
    <property type="entry name" value="HYDROLASE, ALPHA/BETA FOLD FAMILY PROTEIN"/>
    <property type="match status" value="1"/>
</dbReference>
<dbReference type="EMBL" id="KN837160">
    <property type="protein sequence ID" value="KIJ38453.1"/>
    <property type="molecule type" value="Genomic_DNA"/>
</dbReference>